<proteinExistence type="predicted"/>
<dbReference type="KEGG" id="mmad:MMJJ_12640"/>
<reference evidence="2 4" key="3">
    <citation type="submission" date="2020-08" db="EMBL/GenBank/DDBJ databases">
        <title>Genomic Encyclopedia of Type Strains, Phase IV (KMG-V): Genome sequencing to study the core and pangenomes of soil and plant-associated prokaryotes.</title>
        <authorList>
            <person name="Whitman W."/>
        </authorList>
    </citation>
    <scope>NUCLEOTIDE SEQUENCE [LARGE SCALE GENOMIC DNA]</scope>
    <source>
        <strain evidence="2 4">D1</strain>
    </source>
</reference>
<evidence type="ECO:0000313" key="4">
    <source>
        <dbReference type="Proteomes" id="UP000590564"/>
    </source>
</evidence>
<reference evidence="3" key="1">
    <citation type="journal article" date="2018" name="Genome Announc.">
        <title>Complete Genome Sequence of the Methanococcus maripaludis Type Strain JJ (DSM 2067), a Model for Selenoprotein Synthesis in Archaea.</title>
        <authorList>
            <person name="Poehlein A."/>
            <person name="Heym D."/>
            <person name="Quitzke V."/>
            <person name="Fersch J."/>
            <person name="Daniel R."/>
            <person name="Rother M."/>
        </authorList>
    </citation>
    <scope>NUCLEOTIDE SEQUENCE [LARGE SCALE GENOMIC DNA]</scope>
    <source>
        <strain evidence="3">DSM 2067</strain>
    </source>
</reference>
<dbReference type="Proteomes" id="UP000590564">
    <property type="component" value="Unassembled WGS sequence"/>
</dbReference>
<dbReference type="Proteomes" id="UP000239462">
    <property type="component" value="Chromosome"/>
</dbReference>
<gene>
    <name evidence="2" type="ORF">HNP96_000862</name>
    <name evidence="1" type="ORF">MMJJ_12640</name>
</gene>
<reference evidence="1" key="2">
    <citation type="submission" date="2018-02" db="EMBL/GenBank/DDBJ databases">
        <title>Complete genome sequence of the Methanococcus maripaludis type strain JJ (DSM 2067), a model for selenoprotein synthesis in Archaea.</title>
        <authorList>
            <person name="Poehlein A."/>
            <person name="Heym D."/>
            <person name="Quitzke V."/>
            <person name="Fersch J."/>
            <person name="Daniel R."/>
            <person name="Rother M."/>
        </authorList>
    </citation>
    <scope>NUCLEOTIDE SEQUENCE [LARGE SCALE GENOMIC DNA]</scope>
    <source>
        <strain evidence="1">DSM 2067</strain>
    </source>
</reference>
<evidence type="ECO:0000313" key="2">
    <source>
        <dbReference type="EMBL" id="MBB6496841.1"/>
    </source>
</evidence>
<protein>
    <submittedName>
        <fullName evidence="1">Uncharacterized protein</fullName>
    </submittedName>
</protein>
<dbReference type="RefSeq" id="WP_104838122.1">
    <property type="nucleotide sequence ID" value="NZ_CP026606.1"/>
</dbReference>
<dbReference type="AlphaFoldDB" id="A0A2L1CBB4"/>
<organism evidence="1 3">
    <name type="scientific">Methanococcus maripaludis</name>
    <name type="common">Methanococcus deltae</name>
    <dbReference type="NCBI Taxonomy" id="39152"/>
    <lineage>
        <taxon>Archaea</taxon>
        <taxon>Methanobacteriati</taxon>
        <taxon>Methanobacteriota</taxon>
        <taxon>Methanomada group</taxon>
        <taxon>Methanococci</taxon>
        <taxon>Methanococcales</taxon>
        <taxon>Methanococcaceae</taxon>
        <taxon>Methanococcus</taxon>
    </lineage>
</organism>
<dbReference type="EMBL" id="JACHED010000001">
    <property type="protein sequence ID" value="MBB6496841.1"/>
    <property type="molecule type" value="Genomic_DNA"/>
</dbReference>
<evidence type="ECO:0000313" key="3">
    <source>
        <dbReference type="Proteomes" id="UP000239462"/>
    </source>
</evidence>
<sequence length="98" mass="11752">MMINKKCNVNYLKKQLTIIKGTEKIEIESKIDEIGEKWQKIIEETKTDFEIDLILNLIDIQKEKLVFELFKKEISKKDRELLLNKICEIRKNLESLKK</sequence>
<name>A0A2L1CBB4_METMI</name>
<dbReference type="GeneID" id="36102350"/>
<dbReference type="EMBL" id="CP026606">
    <property type="protein sequence ID" value="AVB76645.1"/>
    <property type="molecule type" value="Genomic_DNA"/>
</dbReference>
<accession>A0A2L1CBB4</accession>
<evidence type="ECO:0000313" key="1">
    <source>
        <dbReference type="EMBL" id="AVB76645.1"/>
    </source>
</evidence>